<keyword evidence="4" id="KW-1185">Reference proteome</keyword>
<feature type="compositionally biased region" description="Low complexity" evidence="1">
    <location>
        <begin position="192"/>
        <end position="207"/>
    </location>
</feature>
<dbReference type="Pfam" id="PF14303">
    <property type="entry name" value="NAM-associated"/>
    <property type="match status" value="1"/>
</dbReference>
<name>A0A7J7NFC1_9MAGN</name>
<evidence type="ECO:0000259" key="2">
    <source>
        <dbReference type="Pfam" id="PF14303"/>
    </source>
</evidence>
<feature type="domain" description="No apical meristem-associated C-terminal" evidence="2">
    <location>
        <begin position="154"/>
        <end position="329"/>
    </location>
</feature>
<dbReference type="InterPro" id="IPR029466">
    <property type="entry name" value="NAM-associated_C"/>
</dbReference>
<evidence type="ECO:0000313" key="3">
    <source>
        <dbReference type="EMBL" id="KAF6165886.1"/>
    </source>
</evidence>
<feature type="region of interest" description="Disordered" evidence="1">
    <location>
        <begin position="1"/>
        <end position="23"/>
    </location>
</feature>
<dbReference type="Proteomes" id="UP000541444">
    <property type="component" value="Unassembled WGS sequence"/>
</dbReference>
<organism evidence="3 4">
    <name type="scientific">Kingdonia uniflora</name>
    <dbReference type="NCBI Taxonomy" id="39325"/>
    <lineage>
        <taxon>Eukaryota</taxon>
        <taxon>Viridiplantae</taxon>
        <taxon>Streptophyta</taxon>
        <taxon>Embryophyta</taxon>
        <taxon>Tracheophyta</taxon>
        <taxon>Spermatophyta</taxon>
        <taxon>Magnoliopsida</taxon>
        <taxon>Ranunculales</taxon>
        <taxon>Circaeasteraceae</taxon>
        <taxon>Kingdonia</taxon>
    </lineage>
</organism>
<dbReference type="EMBL" id="JACGCM010000816">
    <property type="protein sequence ID" value="KAF6165886.1"/>
    <property type="molecule type" value="Genomic_DNA"/>
</dbReference>
<gene>
    <name evidence="3" type="ORF">GIB67_012783</name>
</gene>
<evidence type="ECO:0000313" key="4">
    <source>
        <dbReference type="Proteomes" id="UP000541444"/>
    </source>
</evidence>
<protein>
    <recommendedName>
        <fullName evidence="2">No apical meristem-associated C-terminal domain-containing protein</fullName>
    </recommendedName>
</protein>
<feature type="region of interest" description="Disordered" evidence="1">
    <location>
        <begin position="183"/>
        <end position="237"/>
    </location>
</feature>
<proteinExistence type="predicted"/>
<sequence length="341" mass="38167">MLQGDPSYGQYQSPFTLSEPQPQAFSPYYQPYLLTQPQGFQPPNYFQNYLFHGKSTQHSQSDANASIPVEEAAPQKDKVKGRKERAPAKQRPIVQVSEDAELLDETDDAGMHWTDADFTCLARAWVTTSVNINGRTKGKRCTQIYKGLNGGNDFKHCEAYKILAREPRWANLKDDGFNHAVNIPRNVTRRTSGNSSPGNSVGSNNLSEDPDARPAPQSAGPNSDLDGSLYEGGSRPIGQKLHRKNIASQKEIEGFTASGSGIHALLDELRLEKMQANQEKERRRAEAIQHWQAKIDLEQEKEDRKIMEKDLSTLSGHQLQYYLQRQAEIIERLANRGGSGT</sequence>
<dbReference type="OrthoDB" id="128686at2759"/>
<comment type="caution">
    <text evidence="3">The sequence shown here is derived from an EMBL/GenBank/DDBJ whole genome shotgun (WGS) entry which is preliminary data.</text>
</comment>
<accession>A0A7J7NFC1</accession>
<dbReference type="PANTHER" id="PTHR45023">
    <property type="match status" value="1"/>
</dbReference>
<dbReference type="PANTHER" id="PTHR45023:SF4">
    <property type="entry name" value="GLYCINE-RICH PROTEIN-RELATED"/>
    <property type="match status" value="1"/>
</dbReference>
<evidence type="ECO:0000256" key="1">
    <source>
        <dbReference type="SAM" id="MobiDB-lite"/>
    </source>
</evidence>
<feature type="compositionally biased region" description="Polar residues" evidence="1">
    <location>
        <begin position="9"/>
        <end position="23"/>
    </location>
</feature>
<reference evidence="3 4" key="1">
    <citation type="journal article" date="2020" name="IScience">
        <title>Genome Sequencing of the Endangered Kingdonia uniflora (Circaeasteraceae, Ranunculales) Reveals Potential Mechanisms of Evolutionary Specialization.</title>
        <authorList>
            <person name="Sun Y."/>
            <person name="Deng T."/>
            <person name="Zhang A."/>
            <person name="Moore M.J."/>
            <person name="Landis J.B."/>
            <person name="Lin N."/>
            <person name="Zhang H."/>
            <person name="Zhang X."/>
            <person name="Huang J."/>
            <person name="Zhang X."/>
            <person name="Sun H."/>
            <person name="Wang H."/>
        </authorList>
    </citation>
    <scope>NUCLEOTIDE SEQUENCE [LARGE SCALE GENOMIC DNA]</scope>
    <source>
        <strain evidence="3">TB1705</strain>
        <tissue evidence="3">Leaf</tissue>
    </source>
</reference>
<dbReference type="AlphaFoldDB" id="A0A7J7NFC1"/>
<feature type="region of interest" description="Disordered" evidence="1">
    <location>
        <begin position="57"/>
        <end position="90"/>
    </location>
</feature>